<protein>
    <submittedName>
        <fullName evidence="1">Uncharacterized protein</fullName>
    </submittedName>
</protein>
<dbReference type="RefSeq" id="XP_012176794.1">
    <property type="nucleotide sequence ID" value="XM_012321404.1"/>
</dbReference>
<dbReference type="InParanoid" id="J4GIU1"/>
<gene>
    <name evidence="1" type="ORF">FIBRA_09071</name>
</gene>
<evidence type="ECO:0000313" key="2">
    <source>
        <dbReference type="Proteomes" id="UP000006352"/>
    </source>
</evidence>
<dbReference type="GeneID" id="24101673"/>
<accession>J4GIU1</accession>
<proteinExistence type="predicted"/>
<organism evidence="1 2">
    <name type="scientific">Fibroporia radiculosa</name>
    <dbReference type="NCBI Taxonomy" id="599839"/>
    <lineage>
        <taxon>Eukaryota</taxon>
        <taxon>Fungi</taxon>
        <taxon>Dikarya</taxon>
        <taxon>Basidiomycota</taxon>
        <taxon>Agaricomycotina</taxon>
        <taxon>Agaricomycetes</taxon>
        <taxon>Polyporales</taxon>
        <taxon>Fibroporiaceae</taxon>
        <taxon>Fibroporia</taxon>
    </lineage>
</organism>
<reference evidence="1 2" key="1">
    <citation type="journal article" date="2012" name="Appl. Environ. Microbiol.">
        <title>Short-read sequencing for genomic analysis of the brown rot fungus Fibroporia radiculosa.</title>
        <authorList>
            <person name="Tang J.D."/>
            <person name="Perkins A.D."/>
            <person name="Sonstegard T.S."/>
            <person name="Schroeder S.G."/>
            <person name="Burgess S.C."/>
            <person name="Diehl S.V."/>
        </authorList>
    </citation>
    <scope>NUCLEOTIDE SEQUENCE [LARGE SCALE GENOMIC DNA]</scope>
    <source>
        <strain evidence="1 2">TFFH 294</strain>
    </source>
</reference>
<dbReference type="EMBL" id="HE797494">
    <property type="protein sequence ID" value="CCM06773.1"/>
    <property type="molecule type" value="Genomic_DNA"/>
</dbReference>
<keyword evidence="2" id="KW-1185">Reference proteome</keyword>
<evidence type="ECO:0000313" key="1">
    <source>
        <dbReference type="EMBL" id="CCM06773.1"/>
    </source>
</evidence>
<sequence length="336" mass="37660">MNPDALLDSGVVNVAGGTHECKYLGLRAHRMSFPKLGLALEPYLLIRQEYVDAWQYLVGEFQPDLAVKDLRGVSIIGQPGIGKSFLLVYLFIERMKAGLPAAFQLRDPHSFLIDEHSVTASSSVNSTCLNEYPHIWCLSDSNTYTTIPASAFFDGTFHVIQAASPLEARWRGWTKGYLAMKYYMNVWERNEPAALARCLWGQHAVRDFLDLASKWGPSPRDLVRASTDPSVEDIVLASIERAAQTFDGVYGIQPALSSEHSSAEKGLVRLESELPAEHRRREKTRFVIIGHGSWERGYAAAKDQRRRLLVAWGNVTIGYFIPLRLRGHDIVSSPED</sequence>
<dbReference type="OrthoDB" id="19861at2759"/>
<name>J4GIU1_9APHY</name>
<dbReference type="HOGENOM" id="CLU_826493_0_0_1"/>
<dbReference type="Proteomes" id="UP000006352">
    <property type="component" value="Unassembled WGS sequence"/>
</dbReference>
<dbReference type="STRING" id="599839.J4GIU1"/>
<dbReference type="AlphaFoldDB" id="J4GIU1"/>